<evidence type="ECO:0000256" key="1">
    <source>
        <dbReference type="SAM" id="MobiDB-lite"/>
    </source>
</evidence>
<dbReference type="InParanoid" id="A0A409VXT9"/>
<evidence type="ECO:0000313" key="2">
    <source>
        <dbReference type="EMBL" id="PPQ71051.1"/>
    </source>
</evidence>
<feature type="compositionally biased region" description="Low complexity" evidence="1">
    <location>
        <begin position="428"/>
        <end position="451"/>
    </location>
</feature>
<feature type="region of interest" description="Disordered" evidence="1">
    <location>
        <begin position="428"/>
        <end position="461"/>
    </location>
</feature>
<evidence type="ECO:0000313" key="3">
    <source>
        <dbReference type="Proteomes" id="UP000283269"/>
    </source>
</evidence>
<keyword evidence="3" id="KW-1185">Reference proteome</keyword>
<proteinExistence type="predicted"/>
<dbReference type="AlphaFoldDB" id="A0A409VXT9"/>
<feature type="compositionally biased region" description="Low complexity" evidence="1">
    <location>
        <begin position="268"/>
        <end position="280"/>
    </location>
</feature>
<sequence>MGSTATFVFKNGYFTSPNQSVAPQSPNFPSTWNLDNLDPTALKSYSWDLAGLPYLPFVLSSPFHGRLLKRLALSVDCAQFDTNGSLFFLSEDTTESWRRLERILVDLGDNLRSFFEATKPSVSLAKVKRPSLPSFHGYAASHDNKATATLAFSVSQDAFIIYSAYISFLVALCEFGIASRSGSKPSWLVHLSDPANCTLHAEWLAMFRESPIVNFKASRRGVILDVAGIPLWFYWGRQPEFVTPSESWLSRFYPNTSVCLEGPSATTFSTAPTPTSTETAGPRVSAPFPPVCPGSSQRDGETMEEFFARRRRNHEAWKAKEDPMKRRAREDAEKAAAKRPYIGKKGPIVYEWDLTDGYRIRTPVSRNAANETFHGYRSHQSIYDSFANCWDCCSDFGDDIPGRDDDFESDSDEGPSCTVASLAPVVSSSGGPSLSSSHVVSSTSTSSDTHTQPPNIIPVSLSPRLSSVTNVPESSSSLEQALSPRLSSVTNVHELLSSLEQNETEDGEIETDDLLSVSRQDVLSVNNFEPTSFKSAQDKSLEDLLYFRFGYSLDERPYSGPPQSLTPAKFTSWDEVLRSVGARQLTTSWKDKVPIEDFLGCLLVSKEPLDEIPGKFWDLGSYAMTPLSEMQPCFVSVHVKHFDNAPHYILRPRNLHESRDVSWLLSVDAMTALECMRRSLGPHIYDITNFLVDHGIPFRTFLPLPSDLRTSLSSSSKRSSPRSLLGRRSKKYNFDLGDFATYQTLLHALLRANPESRAALCIGGIVARIARDILPNSAALLGPSHEALDGKQQVLESDGQIFCDDELSQDMLDLICGVYEVETGYGDQVLYISWFPRHNIWNHSGINVGQWTPDCEHWFREQVIAIQNGSPPLEQNKWQNKMNLTRKADSGSGGLYCEEVEVAFL</sequence>
<dbReference type="STRING" id="93625.A0A409VXT9"/>
<organism evidence="2 3">
    <name type="scientific">Psilocybe cyanescens</name>
    <dbReference type="NCBI Taxonomy" id="93625"/>
    <lineage>
        <taxon>Eukaryota</taxon>
        <taxon>Fungi</taxon>
        <taxon>Dikarya</taxon>
        <taxon>Basidiomycota</taxon>
        <taxon>Agaricomycotina</taxon>
        <taxon>Agaricomycetes</taxon>
        <taxon>Agaricomycetidae</taxon>
        <taxon>Agaricales</taxon>
        <taxon>Agaricineae</taxon>
        <taxon>Strophariaceae</taxon>
        <taxon>Psilocybe</taxon>
    </lineage>
</organism>
<gene>
    <name evidence="2" type="ORF">CVT25_007322</name>
</gene>
<name>A0A409VXT9_PSICY</name>
<accession>A0A409VXT9</accession>
<dbReference type="OrthoDB" id="3270336at2759"/>
<comment type="caution">
    <text evidence="2">The sequence shown here is derived from an EMBL/GenBank/DDBJ whole genome shotgun (WGS) entry which is preliminary data.</text>
</comment>
<dbReference type="Proteomes" id="UP000283269">
    <property type="component" value="Unassembled WGS sequence"/>
</dbReference>
<feature type="region of interest" description="Disordered" evidence="1">
    <location>
        <begin position="268"/>
        <end position="299"/>
    </location>
</feature>
<reference evidence="2 3" key="1">
    <citation type="journal article" date="2018" name="Evol. Lett.">
        <title>Horizontal gene cluster transfer increased hallucinogenic mushroom diversity.</title>
        <authorList>
            <person name="Reynolds H.T."/>
            <person name="Vijayakumar V."/>
            <person name="Gluck-Thaler E."/>
            <person name="Korotkin H.B."/>
            <person name="Matheny P.B."/>
            <person name="Slot J.C."/>
        </authorList>
    </citation>
    <scope>NUCLEOTIDE SEQUENCE [LARGE SCALE GENOMIC DNA]</scope>
    <source>
        <strain evidence="2 3">2631</strain>
    </source>
</reference>
<protein>
    <submittedName>
        <fullName evidence="2">Uncharacterized protein</fullName>
    </submittedName>
</protein>
<dbReference type="EMBL" id="NHYD01003879">
    <property type="protein sequence ID" value="PPQ71051.1"/>
    <property type="molecule type" value="Genomic_DNA"/>
</dbReference>